<keyword evidence="1" id="KW-0732">Signal</keyword>
<dbReference type="Gene3D" id="2.60.120.200">
    <property type="match status" value="1"/>
</dbReference>
<dbReference type="SUPFAM" id="SSF50952">
    <property type="entry name" value="Soluble quinoprotein glucose dehydrogenase"/>
    <property type="match status" value="1"/>
</dbReference>
<dbReference type="Proteomes" id="UP000199705">
    <property type="component" value="Unassembled WGS sequence"/>
</dbReference>
<evidence type="ECO:0000313" key="3">
    <source>
        <dbReference type="EMBL" id="SDI27532.1"/>
    </source>
</evidence>
<evidence type="ECO:0000313" key="4">
    <source>
        <dbReference type="Proteomes" id="UP000199705"/>
    </source>
</evidence>
<proteinExistence type="predicted"/>
<dbReference type="Pfam" id="PF13205">
    <property type="entry name" value="Big_5"/>
    <property type="match status" value="1"/>
</dbReference>
<dbReference type="PANTHER" id="PTHR19328">
    <property type="entry name" value="HEDGEHOG-INTERACTING PROTEIN"/>
    <property type="match status" value="1"/>
</dbReference>
<keyword evidence="4" id="KW-1185">Reference proteome</keyword>
<accession>A0A1G8J8W1</accession>
<organism evidence="3 4">
    <name type="scientific">Mucilaginibacter gossypii</name>
    <dbReference type="NCBI Taxonomy" id="551996"/>
    <lineage>
        <taxon>Bacteria</taxon>
        <taxon>Pseudomonadati</taxon>
        <taxon>Bacteroidota</taxon>
        <taxon>Sphingobacteriia</taxon>
        <taxon>Sphingobacteriales</taxon>
        <taxon>Sphingobacteriaceae</taxon>
        <taxon>Mucilaginibacter</taxon>
    </lineage>
</organism>
<dbReference type="STRING" id="551996.SAMN05192573_11836"/>
<dbReference type="InterPro" id="IPR032812">
    <property type="entry name" value="SbsA_Ig"/>
</dbReference>
<dbReference type="Gene3D" id="2.60.120.430">
    <property type="entry name" value="Galactose-binding lectin"/>
    <property type="match status" value="1"/>
</dbReference>
<feature type="domain" description="SbsA Ig-like" evidence="2">
    <location>
        <begin position="688"/>
        <end position="803"/>
    </location>
</feature>
<evidence type="ECO:0000259" key="2">
    <source>
        <dbReference type="Pfam" id="PF13205"/>
    </source>
</evidence>
<dbReference type="PANTHER" id="PTHR19328:SF75">
    <property type="entry name" value="ALDOSE SUGAR DEHYDROGENASE YLII"/>
    <property type="match status" value="1"/>
</dbReference>
<dbReference type="InterPro" id="IPR008979">
    <property type="entry name" value="Galactose-bd-like_sf"/>
</dbReference>
<sequence length="1488" mass="159336">MTRFFPILFLLLINFIHLNAATGIINHKVLRVGIKTKPDTCSSISTLPCSALTVTLPFKLSFDASVPNTIIDRNGQGTGFTTVNKYSGVRLAADGNPSNPVMPGYEASKITVMGGSLQLVTNKGIDILTNNNQLNVLGVKVNPVKKLQIDVKVINPVNGAQAQQAGIWFGLNDKTYLKLDVSNNKIELRREINDVTSSISGIANPDQRITPAITALSAKTVSLRLVIDSVAKTAEGFYSTDGLNFLSAGAGYAAPYISIDSTGIINHANYAGIFGTHRNASGAVTYSFDDFAVTDIGSNSKVLSFSQNILNISIIKKGLVYPQTVNITSNVALPAGYTLTKTDANWLNLPQPKNNLLTFDANAIDSNTNAGSYQAVVTCAATGYKFATLLVNLNVVDGQFSQPINVNFQDPAAIPPVNYMRDYGQGYALRTAPLQGSGLEFGWRRKSDGSAINITGNGRNRNNPEDVLLATLIHMQANTISGSFSGTKVESFWEIKVPNGIYDVTASVGDGYVGSAPEFHSLNIEGVNVINRFAPVGKEGSIGRFKAVTSRIIVNDEKLTITADGGTNTKINYVNIVPYSLSSYLFWGKGNQNLIVNAGSKDVSTFSIPLGSSNNQATSYAVSASYTGASSNWLTFTPSQTGVQPEVFFNYSATKNLPIGNYKAVITAKAPQFTSSTFIVQINVVDSLRPYVISSSPANGATKVPLNLVSIAANNLHVPVAAGYHGGVDNSTITNNTVKLFKLVDTSYIEVPGVVQGTGGGDAISISPSATLDPNAIYKFVITSGVKSYANIPFVPYEMTFTTDAAQVDSSALLNAQFTKVPIAGTQNKKYSSLAIGPDGKFYALRLDGTIERYLMNHTDGSLTLDKTMGTLVAKYGERTAIGLTFAPTSTSSNVIVWVSHSSGGLTAAPSYDGNISKLWGDSLQFEQLVITKLPRSTRDHMVNSLAFGPDNALYICQGSNSSAGSYDNDWQRNETLLSGAILRLDLTKLNSFVLPLNVQTTSNQMVINAAPGNTAAMSDGTYNPYSTVSPLTIYASGVRNAFDMIWHSNGQLYLPTNGSGGGGNSPASVAGTHRPDGSFYHGPAVAATVGVKVQNDWLFRVNPDLPVGFFGHPNPLRGEYVINRGYPDNPLYSPTVNPDSNYRAAYSFGLNNSPDGALEYKSNTFNGALKGKLLVCRFSGGGDIIVMEPGAMTKTAYSGTNDHIYDIVKVTTGSSNSGLIGMSGFANPLDIVEDAVNGNLYVNEFNWNNNTNLISQITLLKVSSPAPPMPVLAVSAVSRSSVNDNDDKEYQITLINKGDGVLKIKDIRLSGRDAGRFAISNIQLPSERSLLVLSKNRSLSFKVNSKTKVDGNLNALLKVTSIDDTTKIVQIDNSAHVDSVIIKKSIDEFKSVAASGDERVLQAYPNPITNGIANVKLSHFKPNEPVSIYVFDMTGKKLKTNKAQVDEKGSLSTKFELEQRGGNKFYIIRAVYKSGYKYAKIIVDGGN</sequence>
<reference evidence="4" key="1">
    <citation type="submission" date="2016-10" db="EMBL/GenBank/DDBJ databases">
        <authorList>
            <person name="Varghese N."/>
            <person name="Submissions S."/>
        </authorList>
    </citation>
    <scope>NUCLEOTIDE SEQUENCE [LARGE SCALE GENOMIC DNA]</scope>
    <source>
        <strain evidence="4">Gh-67</strain>
    </source>
</reference>
<dbReference type="InterPro" id="IPR011042">
    <property type="entry name" value="6-blade_b-propeller_TolB-like"/>
</dbReference>
<evidence type="ECO:0000256" key="1">
    <source>
        <dbReference type="ARBA" id="ARBA00022729"/>
    </source>
</evidence>
<gene>
    <name evidence="3" type="ORF">SAMN05192573_11836</name>
</gene>
<dbReference type="EMBL" id="FNCG01000018">
    <property type="protein sequence ID" value="SDI27532.1"/>
    <property type="molecule type" value="Genomic_DNA"/>
</dbReference>
<dbReference type="SUPFAM" id="SSF49785">
    <property type="entry name" value="Galactose-binding domain-like"/>
    <property type="match status" value="1"/>
</dbReference>
<dbReference type="RefSeq" id="WP_091174230.1">
    <property type="nucleotide sequence ID" value="NZ_FNCG01000018.1"/>
</dbReference>
<dbReference type="InterPro" id="IPR011041">
    <property type="entry name" value="Quinoprot_gluc/sorb_DH_b-prop"/>
</dbReference>
<name>A0A1G8J8W1_9SPHI</name>
<dbReference type="Gene3D" id="2.120.10.30">
    <property type="entry name" value="TolB, C-terminal domain"/>
    <property type="match status" value="1"/>
</dbReference>
<protein>
    <submittedName>
        <fullName evidence="3">Ig-like domain-containing protein</fullName>
    </submittedName>
</protein>